<feature type="compositionally biased region" description="Low complexity" evidence="1">
    <location>
        <begin position="26"/>
        <end position="42"/>
    </location>
</feature>
<reference evidence="2" key="1">
    <citation type="submission" date="2018-12" db="EMBL/GenBank/DDBJ databases">
        <authorList>
            <person name="Syme R.A."/>
            <person name="Farfan-Caceres L."/>
            <person name="Lichtenzveig J."/>
        </authorList>
    </citation>
    <scope>NUCLEOTIDE SEQUENCE</scope>
    <source>
        <strain evidence="2">Al4</strain>
    </source>
</reference>
<feature type="region of interest" description="Disordered" evidence="1">
    <location>
        <begin position="26"/>
        <end position="56"/>
    </location>
</feature>
<evidence type="ECO:0000256" key="1">
    <source>
        <dbReference type="SAM" id="MobiDB-lite"/>
    </source>
</evidence>
<feature type="compositionally biased region" description="Polar residues" evidence="1">
    <location>
        <begin position="43"/>
        <end position="56"/>
    </location>
</feature>
<dbReference type="EMBL" id="RZGK01000018">
    <property type="protein sequence ID" value="KAF9692251.1"/>
    <property type="molecule type" value="Genomic_DNA"/>
</dbReference>
<evidence type="ECO:0000313" key="2">
    <source>
        <dbReference type="EMBL" id="KAF9692251.1"/>
    </source>
</evidence>
<reference evidence="2" key="2">
    <citation type="submission" date="2020-09" db="EMBL/GenBank/DDBJ databases">
        <title>Reference genome assembly for Australian Ascochyta lentis isolate Al4.</title>
        <authorList>
            <person name="Lee R.C."/>
            <person name="Farfan-Caceres L.M."/>
            <person name="Debler J.W."/>
            <person name="Williams A.H."/>
            <person name="Henares B.M."/>
        </authorList>
    </citation>
    <scope>NUCLEOTIDE SEQUENCE</scope>
    <source>
        <strain evidence="2">Al4</strain>
    </source>
</reference>
<proteinExistence type="predicted"/>
<dbReference type="InterPro" id="IPR038883">
    <property type="entry name" value="AN11006-like"/>
</dbReference>
<dbReference type="PANTHER" id="PTHR42085">
    <property type="entry name" value="F-BOX DOMAIN-CONTAINING PROTEIN"/>
    <property type="match status" value="1"/>
</dbReference>
<dbReference type="Proteomes" id="UP000651452">
    <property type="component" value="Unassembled WGS sequence"/>
</dbReference>
<dbReference type="PANTHER" id="PTHR42085:SF2">
    <property type="entry name" value="F-BOX DOMAIN-CONTAINING PROTEIN"/>
    <property type="match status" value="1"/>
</dbReference>
<dbReference type="OrthoDB" id="62952at2759"/>
<protein>
    <submittedName>
        <fullName evidence="2">Uncharacterized protein</fullName>
    </submittedName>
</protein>
<keyword evidence="3" id="KW-1185">Reference proteome</keyword>
<dbReference type="AlphaFoldDB" id="A0A8H7IVE7"/>
<gene>
    <name evidence="2" type="ORF">EKO04_009755</name>
</gene>
<evidence type="ECO:0000313" key="3">
    <source>
        <dbReference type="Proteomes" id="UP000651452"/>
    </source>
</evidence>
<comment type="caution">
    <text evidence="2">The sequence shown here is derived from an EMBL/GenBank/DDBJ whole genome shotgun (WGS) entry which is preliminary data.</text>
</comment>
<accession>A0A8H7IVE7</accession>
<name>A0A8H7IVE7_9PLEO</name>
<sequence>MPTFKRAQKLFKSQYRIKTVHNELSISSPATRSSSTPGPATAQQSPQTQGIGSSSARSSKTLDFLSLPGEVRNLIYASAIFPSLKSIAIFHHADTFLVLPIFHVSRQVRNEAVSYLCAENSIYLSSLDVANDFFRIVGENGLRSLRRVTVRCADTWRSESTEASAKKDAFLGYLKLAMNLRCFQLVVGRFPLSGEDEAHLGSAHSSGAEFLHAARNVVDGIEVNETETAPEGRSDEVHEQVGEGKGIECLKVESRNDGTPRNVFQLCKANGVVGEVNPLELPSRLPAFLQLAEDEHTEAS</sequence>
<organism evidence="2 3">
    <name type="scientific">Ascochyta lentis</name>
    <dbReference type="NCBI Taxonomy" id="205686"/>
    <lineage>
        <taxon>Eukaryota</taxon>
        <taxon>Fungi</taxon>
        <taxon>Dikarya</taxon>
        <taxon>Ascomycota</taxon>
        <taxon>Pezizomycotina</taxon>
        <taxon>Dothideomycetes</taxon>
        <taxon>Pleosporomycetidae</taxon>
        <taxon>Pleosporales</taxon>
        <taxon>Pleosporineae</taxon>
        <taxon>Didymellaceae</taxon>
        <taxon>Ascochyta</taxon>
    </lineage>
</organism>